<name>W0DP33_9GAMM</name>
<dbReference type="PROSITE" id="PS50801">
    <property type="entry name" value="STAS"/>
    <property type="match status" value="1"/>
</dbReference>
<keyword evidence="1" id="KW-0997">Cell inner membrane</keyword>
<keyword evidence="1" id="KW-1003">Cell membrane</keyword>
<dbReference type="NCBIfam" id="TIGR00056">
    <property type="entry name" value="MlaE family lipid ABC transporter permease subunit"/>
    <property type="match status" value="1"/>
</dbReference>
<feature type="domain" description="STAS" evidence="2">
    <location>
        <begin position="24"/>
        <end position="96"/>
    </location>
</feature>
<dbReference type="InterPro" id="IPR036513">
    <property type="entry name" value="STAS_dom_sf"/>
</dbReference>
<accession>W0DP33</accession>
<proteinExistence type="inferred from homology"/>
<dbReference type="InterPro" id="IPR030802">
    <property type="entry name" value="Permease_MalE"/>
</dbReference>
<feature type="transmembrane region" description="Helical" evidence="1">
    <location>
        <begin position="357"/>
        <end position="378"/>
    </location>
</feature>
<keyword evidence="1" id="KW-0812">Transmembrane</keyword>
<feature type="transmembrane region" description="Helical" evidence="1">
    <location>
        <begin position="175"/>
        <end position="198"/>
    </location>
</feature>
<dbReference type="InterPro" id="IPR002645">
    <property type="entry name" value="STAS_dom"/>
</dbReference>
<dbReference type="SUPFAM" id="SSF52091">
    <property type="entry name" value="SpoIIaa-like"/>
    <property type="match status" value="1"/>
</dbReference>
<gene>
    <name evidence="3" type="ORF">THITH_10700</name>
</gene>
<dbReference type="GO" id="GO:0043190">
    <property type="term" value="C:ATP-binding cassette (ABC) transporter complex"/>
    <property type="evidence" value="ECO:0007669"/>
    <property type="project" value="InterPro"/>
</dbReference>
<dbReference type="Pfam" id="PF13466">
    <property type="entry name" value="STAS_2"/>
    <property type="match status" value="1"/>
</dbReference>
<comment type="caution">
    <text evidence="1">Lacks conserved residue(s) required for the propagation of feature annotation.</text>
</comment>
<sequence length="380" mass="40305">MPRPETDPNPNLRYRAEPGPPARILLAGRMDAYSVGPLWERVLREADDFAAQGELSVDLSGVRYCDGAGAALLFSVEQVAAERGVEVHMDGLDGAIEGHLRPYREAAATRSARGAVERPWTTRLRRYVVAVGHEIYEQIAFIGEYSRALALAVLHPGRVRWGDTLKVAEAAGFQALPIVSLIAFLLGVILAFQSAIAMSQFGAQIFVADLVAISLLRELGPLMMAILLAGRSGAAFAAEIGTMKVNEEVNALTTMGLDPVRFLVVPRILAGVFVAPLLTLYANLIGLIGAALVMRGFGIPWVAFFNQVSGAVTLTDLTSGLFKAAVFGLLVASVGCLRGLQTGNGAAAVGRSTTSAVVSAIILIVVADGLFAMLFYHFGI</sequence>
<keyword evidence="1" id="KW-0472">Membrane</keyword>
<feature type="transmembrane region" description="Helical" evidence="1">
    <location>
        <begin position="317"/>
        <end position="337"/>
    </location>
</feature>
<dbReference type="OrthoDB" id="9810518at2"/>
<evidence type="ECO:0000259" key="2">
    <source>
        <dbReference type="PROSITE" id="PS50801"/>
    </source>
</evidence>
<comment type="subcellular location">
    <subcellularLocation>
        <location evidence="1">Cell inner membrane</location>
        <topology evidence="1">Multi-pass membrane protein</topology>
    </subcellularLocation>
</comment>
<organism evidence="3 4">
    <name type="scientific">Thioalkalivibrio paradoxus ARh 1</name>
    <dbReference type="NCBI Taxonomy" id="713585"/>
    <lineage>
        <taxon>Bacteria</taxon>
        <taxon>Pseudomonadati</taxon>
        <taxon>Pseudomonadota</taxon>
        <taxon>Gammaproteobacteria</taxon>
        <taxon>Chromatiales</taxon>
        <taxon>Ectothiorhodospiraceae</taxon>
        <taxon>Thioalkalivibrio</taxon>
    </lineage>
</organism>
<dbReference type="HOGENOM" id="CLU_045686_0_0_6"/>
<dbReference type="STRING" id="713585.THITH_10700"/>
<dbReference type="RefSeq" id="WP_006748171.1">
    <property type="nucleotide sequence ID" value="NZ_CP007029.1"/>
</dbReference>
<dbReference type="PANTHER" id="PTHR30188:SF3">
    <property type="entry name" value="ABC TRANSPORTER PERMEASE"/>
    <property type="match status" value="1"/>
</dbReference>
<dbReference type="CDD" id="cd07043">
    <property type="entry name" value="STAS_anti-anti-sigma_factors"/>
    <property type="match status" value="1"/>
</dbReference>
<dbReference type="KEGG" id="tti:THITH_10700"/>
<dbReference type="InterPro" id="IPR003453">
    <property type="entry name" value="ABC_MlaE_roteobac"/>
</dbReference>
<dbReference type="PANTHER" id="PTHR30188">
    <property type="entry name" value="ABC TRANSPORTER PERMEASE PROTEIN-RELATED"/>
    <property type="match status" value="1"/>
</dbReference>
<dbReference type="AlphaFoldDB" id="W0DP33"/>
<dbReference type="InterPro" id="IPR058548">
    <property type="entry name" value="MlaB-like_STAS"/>
</dbReference>
<comment type="similarity">
    <text evidence="1">Belongs to the MlaE permease family.</text>
</comment>
<evidence type="ECO:0000256" key="1">
    <source>
        <dbReference type="RuleBase" id="RU362044"/>
    </source>
</evidence>
<evidence type="ECO:0000313" key="3">
    <source>
        <dbReference type="EMBL" id="AHE98635.1"/>
    </source>
</evidence>
<keyword evidence="4" id="KW-1185">Reference proteome</keyword>
<keyword evidence="1" id="KW-1133">Transmembrane helix</keyword>
<protein>
    <recommendedName>
        <fullName evidence="2">STAS domain-containing protein</fullName>
    </recommendedName>
</protein>
<dbReference type="Pfam" id="PF02405">
    <property type="entry name" value="MlaE"/>
    <property type="match status" value="1"/>
</dbReference>
<reference evidence="3 4" key="1">
    <citation type="submission" date="2013-12" db="EMBL/GenBank/DDBJ databases">
        <authorList>
            <consortium name="DOE Joint Genome Institute"/>
            <person name="Muyzer G."/>
            <person name="Huntemann M."/>
            <person name="Han J."/>
            <person name="Chen A."/>
            <person name="Kyrpides N."/>
            <person name="Mavromatis K."/>
            <person name="Markowitz V."/>
            <person name="Palaniappan K."/>
            <person name="Ivanova N."/>
            <person name="Schaumberg A."/>
            <person name="Pati A."/>
            <person name="Liolios K."/>
            <person name="Nordberg H.P."/>
            <person name="Cantor M.N."/>
            <person name="Hua S.X."/>
            <person name="Woyke T."/>
        </authorList>
    </citation>
    <scope>NUCLEOTIDE SEQUENCE [LARGE SCALE GENOMIC DNA]</scope>
    <source>
        <strain evidence="3 4">ARh 1</strain>
    </source>
</reference>
<dbReference type="EMBL" id="CP007029">
    <property type="protein sequence ID" value="AHE98635.1"/>
    <property type="molecule type" value="Genomic_DNA"/>
</dbReference>
<evidence type="ECO:0000313" key="4">
    <source>
        <dbReference type="Proteomes" id="UP000005289"/>
    </source>
</evidence>
<dbReference type="Gene3D" id="3.30.750.24">
    <property type="entry name" value="STAS domain"/>
    <property type="match status" value="1"/>
</dbReference>
<dbReference type="Proteomes" id="UP000005289">
    <property type="component" value="Chromosome"/>
</dbReference>
<dbReference type="GO" id="GO:0005548">
    <property type="term" value="F:phospholipid transporter activity"/>
    <property type="evidence" value="ECO:0007669"/>
    <property type="project" value="TreeGrafter"/>
</dbReference>